<dbReference type="Proteomes" id="UP000553981">
    <property type="component" value="Unassembled WGS sequence"/>
</dbReference>
<dbReference type="GO" id="GO:0022627">
    <property type="term" value="C:cytosolic small ribosomal subunit"/>
    <property type="evidence" value="ECO:0007669"/>
    <property type="project" value="TreeGrafter"/>
</dbReference>
<dbReference type="HAMAP" id="MF_01343_B">
    <property type="entry name" value="Ribosomal_uS15_B"/>
    <property type="match status" value="1"/>
</dbReference>
<evidence type="ECO:0000313" key="10">
    <source>
        <dbReference type="Proteomes" id="UP000553981"/>
    </source>
</evidence>
<dbReference type="InterPro" id="IPR005290">
    <property type="entry name" value="Ribosomal_uS15_bac-type"/>
</dbReference>
<reference evidence="8 9" key="1">
    <citation type="submission" date="2018-06" db="EMBL/GenBank/DDBJ databases">
        <authorList>
            <consortium name="Pathogen Informatics"/>
            <person name="Doyle S."/>
        </authorList>
    </citation>
    <scope>NUCLEOTIDE SEQUENCE [LARGE SCALE GENOMIC DNA]</scope>
    <source>
        <strain evidence="8 9">NCTC11820</strain>
    </source>
</reference>
<dbReference type="PROSITE" id="PS00362">
    <property type="entry name" value="RIBOSOMAL_S15"/>
    <property type="match status" value="1"/>
</dbReference>
<reference evidence="7 10" key="2">
    <citation type="submission" date="2020-04" db="EMBL/GenBank/DDBJ databases">
        <title>Antimicrobial susceptibility and clonality of vaginal-derived multi-drug resistant Mobiluncus isolates in China.</title>
        <authorList>
            <person name="Zhang X."/>
        </authorList>
    </citation>
    <scope>NUCLEOTIDE SEQUENCE [LARGE SCALE GENOMIC DNA]</scope>
    <source>
        <strain evidence="7 10">19</strain>
    </source>
</reference>
<evidence type="ECO:0000313" key="8">
    <source>
        <dbReference type="EMBL" id="SQB64225.1"/>
    </source>
</evidence>
<dbReference type="CDD" id="cd00353">
    <property type="entry name" value="Ribosomal_S15p_S13e"/>
    <property type="match status" value="1"/>
</dbReference>
<sequence length="89" mass="10428">MALTKEEKQAIINEYATHPGDTGSPEVQIALLSKRIKDLTEHFKTHQHDHHSRRGLMLLVGQRKRLLGYLQDIDIERYRSLKERLGLRK</sequence>
<accession>A0A2X2YUG2</accession>
<comment type="function">
    <text evidence="4">Forms an intersubunit bridge (bridge B4) with the 23S rRNA of the 50S subunit in the ribosome.</text>
</comment>
<dbReference type="AlphaFoldDB" id="A0A2X2YUG2"/>
<evidence type="ECO:0000256" key="5">
    <source>
        <dbReference type="RuleBase" id="RU003919"/>
    </source>
</evidence>
<proteinExistence type="inferred from homology"/>
<comment type="subunit">
    <text evidence="3 4">Part of the 30S ribosomal subunit. Forms a bridge to the 50S subunit in the 70S ribosome, contacting the 23S rRNA.</text>
</comment>
<dbReference type="SMART" id="SM01387">
    <property type="entry name" value="Ribosomal_S15"/>
    <property type="match status" value="1"/>
</dbReference>
<organism evidence="8 9">
    <name type="scientific">Mobiluncus curtisii</name>
    <dbReference type="NCBI Taxonomy" id="2051"/>
    <lineage>
        <taxon>Bacteria</taxon>
        <taxon>Bacillati</taxon>
        <taxon>Actinomycetota</taxon>
        <taxon>Actinomycetes</taxon>
        <taxon>Actinomycetales</taxon>
        <taxon>Actinomycetaceae</taxon>
        <taxon>Mobiluncus</taxon>
    </lineage>
</organism>
<dbReference type="GO" id="GO:0006412">
    <property type="term" value="P:translation"/>
    <property type="evidence" value="ECO:0007669"/>
    <property type="project" value="UniProtKB-UniRule"/>
</dbReference>
<dbReference type="GO" id="GO:0019843">
    <property type="term" value="F:rRNA binding"/>
    <property type="evidence" value="ECO:0007669"/>
    <property type="project" value="UniProtKB-UniRule"/>
</dbReference>
<dbReference type="InterPro" id="IPR000589">
    <property type="entry name" value="Ribosomal_uS15"/>
</dbReference>
<dbReference type="SUPFAM" id="SSF47060">
    <property type="entry name" value="S15/NS1 RNA-binding domain"/>
    <property type="match status" value="1"/>
</dbReference>
<evidence type="ECO:0000313" key="7">
    <source>
        <dbReference type="EMBL" id="NMW86783.1"/>
    </source>
</evidence>
<keyword evidence="4 6" id="KW-0694">RNA-binding</keyword>
<evidence type="ECO:0000313" key="9">
    <source>
        <dbReference type="Proteomes" id="UP000250245"/>
    </source>
</evidence>
<dbReference type="Proteomes" id="UP000250245">
    <property type="component" value="Unassembled WGS sequence"/>
</dbReference>
<dbReference type="GO" id="GO:0003735">
    <property type="term" value="F:structural constituent of ribosome"/>
    <property type="evidence" value="ECO:0007669"/>
    <property type="project" value="InterPro"/>
</dbReference>
<evidence type="ECO:0000256" key="4">
    <source>
        <dbReference type="HAMAP-Rule" id="MF_01343"/>
    </source>
</evidence>
<keyword evidence="4 6" id="KW-0699">rRNA-binding</keyword>
<dbReference type="NCBIfam" id="TIGR00952">
    <property type="entry name" value="S15_bact"/>
    <property type="match status" value="1"/>
</dbReference>
<keyword evidence="1 4" id="KW-0689">Ribosomal protein</keyword>
<evidence type="ECO:0000256" key="2">
    <source>
        <dbReference type="ARBA" id="ARBA00023274"/>
    </source>
</evidence>
<dbReference type="EMBL" id="JABCUI010000001">
    <property type="protein sequence ID" value="NMW86783.1"/>
    <property type="molecule type" value="Genomic_DNA"/>
</dbReference>
<name>A0A2X2YUG2_9ACTO</name>
<keyword evidence="2 4" id="KW-0687">Ribonucleoprotein</keyword>
<dbReference type="FunFam" id="1.10.287.10:FF:000002">
    <property type="entry name" value="30S ribosomal protein S15"/>
    <property type="match status" value="1"/>
</dbReference>
<dbReference type="InterPro" id="IPR009068">
    <property type="entry name" value="uS15_NS1_RNA-bd_sf"/>
</dbReference>
<dbReference type="GeneID" id="55564299"/>
<protein>
    <recommendedName>
        <fullName evidence="4">Small ribosomal subunit protein uS15</fullName>
    </recommendedName>
</protein>
<evidence type="ECO:0000256" key="1">
    <source>
        <dbReference type="ARBA" id="ARBA00022980"/>
    </source>
</evidence>
<evidence type="ECO:0000256" key="3">
    <source>
        <dbReference type="ARBA" id="ARBA00064542"/>
    </source>
</evidence>
<dbReference type="EMBL" id="UASJ01000001">
    <property type="protein sequence ID" value="SQB64225.1"/>
    <property type="molecule type" value="Genomic_DNA"/>
</dbReference>
<comment type="function">
    <text evidence="4 6">One of the primary rRNA binding proteins, it binds directly to 16S rRNA where it helps nucleate assembly of the platform of the 30S subunit by binding and bridging several RNA helices of the 16S rRNA.</text>
</comment>
<dbReference type="PANTHER" id="PTHR23321">
    <property type="entry name" value="RIBOSOMAL PROTEIN S15, BACTERIAL AND ORGANELLAR"/>
    <property type="match status" value="1"/>
</dbReference>
<dbReference type="Gene3D" id="1.10.287.10">
    <property type="entry name" value="S15/NS1, RNA-binding"/>
    <property type="match status" value="1"/>
</dbReference>
<dbReference type="OMA" id="RINYLTE"/>
<dbReference type="PANTHER" id="PTHR23321:SF26">
    <property type="entry name" value="SMALL RIBOSOMAL SUBUNIT PROTEIN US15M"/>
    <property type="match status" value="1"/>
</dbReference>
<dbReference type="Gene3D" id="6.10.250.3130">
    <property type="match status" value="1"/>
</dbReference>
<comment type="similarity">
    <text evidence="4 5">Belongs to the universal ribosomal protein uS15 family.</text>
</comment>
<dbReference type="Pfam" id="PF00312">
    <property type="entry name" value="Ribosomal_S15"/>
    <property type="match status" value="1"/>
</dbReference>
<dbReference type="RefSeq" id="WP_004008132.1">
    <property type="nucleotide sequence ID" value="NZ_CAMUDJ010000002.1"/>
</dbReference>
<evidence type="ECO:0000256" key="6">
    <source>
        <dbReference type="RuleBase" id="RU004524"/>
    </source>
</evidence>
<gene>
    <name evidence="4 8" type="primary">rpsO</name>
    <name evidence="7" type="ORF">HHJ67_03310</name>
    <name evidence="8" type="ORF">NCTC11820_00558</name>
</gene>